<reference evidence="1 2" key="1">
    <citation type="submission" date="2024-09" db="EMBL/GenBank/DDBJ databases">
        <title>Chromosome-scale assembly of Riccia fluitans.</title>
        <authorList>
            <person name="Paukszto L."/>
            <person name="Sawicki J."/>
            <person name="Karawczyk K."/>
            <person name="Piernik-Szablinska J."/>
            <person name="Szczecinska M."/>
            <person name="Mazdziarz M."/>
        </authorList>
    </citation>
    <scope>NUCLEOTIDE SEQUENCE [LARGE SCALE GENOMIC DNA]</scope>
    <source>
        <strain evidence="1">Rf_01</strain>
        <tissue evidence="1">Aerial parts of the thallus</tissue>
    </source>
</reference>
<gene>
    <name evidence="1" type="ORF">R1flu_019119</name>
</gene>
<name>A0ABD1ZJZ9_9MARC</name>
<accession>A0ABD1ZJZ9</accession>
<comment type="caution">
    <text evidence="1">The sequence shown here is derived from an EMBL/GenBank/DDBJ whole genome shotgun (WGS) entry which is preliminary data.</text>
</comment>
<dbReference type="EMBL" id="JBHFFA010000001">
    <property type="protein sequence ID" value="KAL2650991.1"/>
    <property type="molecule type" value="Genomic_DNA"/>
</dbReference>
<keyword evidence="2" id="KW-1185">Reference proteome</keyword>
<organism evidence="1 2">
    <name type="scientific">Riccia fluitans</name>
    <dbReference type="NCBI Taxonomy" id="41844"/>
    <lineage>
        <taxon>Eukaryota</taxon>
        <taxon>Viridiplantae</taxon>
        <taxon>Streptophyta</taxon>
        <taxon>Embryophyta</taxon>
        <taxon>Marchantiophyta</taxon>
        <taxon>Marchantiopsida</taxon>
        <taxon>Marchantiidae</taxon>
        <taxon>Marchantiales</taxon>
        <taxon>Ricciaceae</taxon>
        <taxon>Riccia</taxon>
    </lineage>
</organism>
<evidence type="ECO:0000313" key="2">
    <source>
        <dbReference type="Proteomes" id="UP001605036"/>
    </source>
</evidence>
<sequence>MCLSICPDFQKLILILKGAAGKGRKRRKEAAEEVQPSVVRKRNLTTILRAEHTSISAVIPQCAFLR</sequence>
<proteinExistence type="predicted"/>
<dbReference type="Proteomes" id="UP001605036">
    <property type="component" value="Unassembled WGS sequence"/>
</dbReference>
<dbReference type="AlphaFoldDB" id="A0ABD1ZJZ9"/>
<protein>
    <submittedName>
        <fullName evidence="1">Uncharacterized protein</fullName>
    </submittedName>
</protein>
<evidence type="ECO:0000313" key="1">
    <source>
        <dbReference type="EMBL" id="KAL2650991.1"/>
    </source>
</evidence>